<organism evidence="6 7">
    <name type="scientific">Wenjunlia tyrosinilytica</name>
    <dbReference type="NCBI Taxonomy" id="1544741"/>
    <lineage>
        <taxon>Bacteria</taxon>
        <taxon>Bacillati</taxon>
        <taxon>Actinomycetota</taxon>
        <taxon>Actinomycetes</taxon>
        <taxon>Kitasatosporales</taxon>
        <taxon>Streptomycetaceae</taxon>
        <taxon>Wenjunlia</taxon>
    </lineage>
</organism>
<feature type="region of interest" description="Disordered" evidence="4">
    <location>
        <begin position="364"/>
        <end position="416"/>
    </location>
</feature>
<reference evidence="6" key="1">
    <citation type="journal article" date="2014" name="Int. J. Syst. Evol. Microbiol.">
        <title>Complete genome sequence of Corynebacterium casei LMG S-19264T (=DSM 44701T), isolated from a smear-ripened cheese.</title>
        <authorList>
            <consortium name="US DOE Joint Genome Institute (JGI-PGF)"/>
            <person name="Walter F."/>
            <person name="Albersmeier A."/>
            <person name="Kalinowski J."/>
            <person name="Ruckert C."/>
        </authorList>
    </citation>
    <scope>NUCLEOTIDE SEQUENCE</scope>
    <source>
        <strain evidence="6">CGMCC 4.7201</strain>
    </source>
</reference>
<dbReference type="Proteomes" id="UP000641932">
    <property type="component" value="Unassembled WGS sequence"/>
</dbReference>
<evidence type="ECO:0000313" key="7">
    <source>
        <dbReference type="Proteomes" id="UP000641932"/>
    </source>
</evidence>
<reference evidence="6" key="2">
    <citation type="submission" date="2020-09" db="EMBL/GenBank/DDBJ databases">
        <authorList>
            <person name="Sun Q."/>
            <person name="Zhou Y."/>
        </authorList>
    </citation>
    <scope>NUCLEOTIDE SEQUENCE</scope>
    <source>
        <strain evidence="6">CGMCC 4.7201</strain>
    </source>
</reference>
<name>A0A918DUG6_9ACTN</name>
<evidence type="ECO:0000256" key="3">
    <source>
        <dbReference type="PROSITE-ProRule" id="PRU00221"/>
    </source>
</evidence>
<proteinExistence type="predicted"/>
<feature type="region of interest" description="Disordered" evidence="4">
    <location>
        <begin position="665"/>
        <end position="706"/>
    </location>
</feature>
<dbReference type="PRINTS" id="PR00320">
    <property type="entry name" value="GPROTEINBRPT"/>
</dbReference>
<feature type="repeat" description="WD" evidence="3">
    <location>
        <begin position="1266"/>
        <end position="1297"/>
    </location>
</feature>
<dbReference type="InterPro" id="IPR036322">
    <property type="entry name" value="WD40_repeat_dom_sf"/>
</dbReference>
<dbReference type="PROSITE" id="PS00678">
    <property type="entry name" value="WD_REPEATS_1"/>
    <property type="match status" value="1"/>
</dbReference>
<feature type="repeat" description="WD" evidence="3">
    <location>
        <begin position="889"/>
        <end position="933"/>
    </location>
</feature>
<dbReference type="InterPro" id="IPR020472">
    <property type="entry name" value="WD40_PAC1"/>
</dbReference>
<keyword evidence="2" id="KW-0677">Repeat</keyword>
<dbReference type="InterPro" id="IPR019775">
    <property type="entry name" value="WD40_repeat_CS"/>
</dbReference>
<comment type="caution">
    <text evidence="6">The sequence shown here is derived from an EMBL/GenBank/DDBJ whole genome shotgun (WGS) entry which is preliminary data.</text>
</comment>
<dbReference type="PANTHER" id="PTHR19879:SF9">
    <property type="entry name" value="TRANSCRIPTION INITIATION FACTOR TFIID SUBUNIT 5"/>
    <property type="match status" value="1"/>
</dbReference>
<evidence type="ECO:0000259" key="5">
    <source>
        <dbReference type="Pfam" id="PF13191"/>
    </source>
</evidence>
<evidence type="ECO:0000256" key="1">
    <source>
        <dbReference type="ARBA" id="ARBA00022574"/>
    </source>
</evidence>
<dbReference type="InterPro" id="IPR011047">
    <property type="entry name" value="Quinoprotein_ADH-like_sf"/>
</dbReference>
<keyword evidence="7" id="KW-1185">Reference proteome</keyword>
<dbReference type="InterPro" id="IPR001680">
    <property type="entry name" value="WD40_rpt"/>
</dbReference>
<dbReference type="SUPFAM" id="SSF50978">
    <property type="entry name" value="WD40 repeat-like"/>
    <property type="match status" value="1"/>
</dbReference>
<feature type="domain" description="Orc1-like AAA ATPase" evidence="5">
    <location>
        <begin position="269"/>
        <end position="447"/>
    </location>
</feature>
<dbReference type="PROSITE" id="PS50082">
    <property type="entry name" value="WD_REPEATS_2"/>
    <property type="match status" value="6"/>
</dbReference>
<dbReference type="InterPro" id="IPR015943">
    <property type="entry name" value="WD40/YVTN_repeat-like_dom_sf"/>
</dbReference>
<dbReference type="Gene3D" id="2.130.10.10">
    <property type="entry name" value="YVTN repeat-like/Quinoprotein amine dehydrogenase"/>
    <property type="match status" value="4"/>
</dbReference>
<dbReference type="Pfam" id="PF00400">
    <property type="entry name" value="WD40"/>
    <property type="match status" value="7"/>
</dbReference>
<dbReference type="SMART" id="SM00320">
    <property type="entry name" value="WD40"/>
    <property type="match status" value="11"/>
</dbReference>
<feature type="compositionally biased region" description="Basic and acidic residues" evidence="4">
    <location>
        <begin position="665"/>
        <end position="689"/>
    </location>
</feature>
<feature type="repeat" description="WD" evidence="3">
    <location>
        <begin position="1049"/>
        <end position="1071"/>
    </location>
</feature>
<dbReference type="EMBL" id="BMMS01000003">
    <property type="protein sequence ID" value="GGO82948.1"/>
    <property type="molecule type" value="Genomic_DNA"/>
</dbReference>
<sequence>MVCLPIDTYRDAGYPGVPAGEEAAGIGELLAPLGARTDQWRAAEHERTLGAVIARLDAWSRRADDGPSMLYWVGHGESTGQDAWLAAHDSTPDRAVTGVRPQTFADAIADEWLEREAAGPAAWAAVVVEACGAERFVQLVLNRLTEEGNLPQRLVLVGSGGMGAGELGAFRARLREVLASFPNNDESIPVHELFGRLESATLRVHALHIRDVPPLPNPHRLLPAAVTAPVDTHEELQELLRHLPQDERGHFVPKAQGAEHGELSWYFEGRVRERAAIAAWLRRAGSGMLVVCGPAGAGKSALLGNVLIHTNDRLRELLVDQGRLTPLPEDDRPPSGAFDAVLHLAGATVGSLVERLAEAIEASELSEGRELGDADSPDGEAADGPGGPYRDAHAGADTPADTPDAVPDTETPPGLDRILSRLASRSRPFTILADALDEAQEPGAVAAGVLGPLSRRGGVRVLVGTRPRAQGSGQDLLTALGGGRDAGPELLRLSNDPEAVAAFVSRRLRQAEREDRIKLPSGVLERVTTAIRGHDREFLFARLAVHEILARPGLLTEPGLTALTRLLTRDHRGLFALAVARLDEEFPWSVPLLRALSLALGRGLPRAERIWGRIAEAVADGKLGAPTEEDVDRLLRIASPYVLLDTEDGRSVYRLAHRTFQEHFETGEAARTGRTDRTNRTDKADRTDKAGGTGGTDGVDKADGADGHTRAARALLAAAREALPAPPDPYIVRHLSGHVARAGVWGELAALPRVLDRLDPGAVAADAVRGAFGRAVLPPEIAAVMSAHQRLQALTPRERAAQREVTMTRHTPAEALARALRSPDREPVVAWASTSAFPAHLSMRGHDGVVQALARLAPDDGRILLASAGSDGSVRLWDPPAARPVGEPLRGHRGGVLALTSVRTGDGRVLLASGGSDTTVRLWDPVSGTAVGEPLDGHRGGVRALARIALPDGGTLLASGSGDGTIRLWDPGSGQPLERPALVHGGPVRALVRVPSEPGRVLLASGGEDGTVRFWDVLNGRPAAETGRGHIGAVLALAPLVTEDGRVVLASGGDDGTMRLWSPGTGRPSRRRLRPGHGVVHALAGVRLPDGRTAAASGGADGTIRIGSVEFGGRVGTLGHGRAGAVHALEELRLDDGRVFLASGHEDGGVRLWNPSDARPASRRRTGSRALAGLELPHGRHAVAIGYGDGTARLADARTGARLHKAWGARDGSALSLASVRLADGRHALATGHRDGCVRMWDPATGERCGPTLPGCGAAVRVLAELRLTEADTLLAAGCDDGSVHLWDTASGRTRGAPRTAHRGWVRALCGVEARGGSMLLSGGDDGAVRRWNPATGGAVGPATHCYRGAVRALVPVPFPGGRTVLASTDGHGIGLLDPLTGLRVGWIGAGRVELLRTLALVPVPGGRALLASGGEHGSLRLWDPVEAATVTRLFMSEPVHAMAAAGNRLVVAHESGVVAIGVTELLGL</sequence>
<evidence type="ECO:0000256" key="4">
    <source>
        <dbReference type="SAM" id="MobiDB-lite"/>
    </source>
</evidence>
<feature type="repeat" description="WD" evidence="3">
    <location>
        <begin position="1002"/>
        <end position="1025"/>
    </location>
</feature>
<protein>
    <recommendedName>
        <fullName evidence="5">Orc1-like AAA ATPase domain-containing protein</fullName>
    </recommendedName>
</protein>
<dbReference type="CDD" id="cd00200">
    <property type="entry name" value="WD40"/>
    <property type="match status" value="1"/>
</dbReference>
<dbReference type="SUPFAM" id="SSF50998">
    <property type="entry name" value="Quinoprotein alcohol dehydrogenase-like"/>
    <property type="match status" value="1"/>
</dbReference>
<dbReference type="InterPro" id="IPR041664">
    <property type="entry name" value="AAA_16"/>
</dbReference>
<dbReference type="Pfam" id="PF13191">
    <property type="entry name" value="AAA_16"/>
    <property type="match status" value="1"/>
</dbReference>
<keyword evidence="1 3" id="KW-0853">WD repeat</keyword>
<accession>A0A918DUG6</accession>
<dbReference type="PANTHER" id="PTHR19879">
    <property type="entry name" value="TRANSCRIPTION INITIATION FACTOR TFIID"/>
    <property type="match status" value="1"/>
</dbReference>
<evidence type="ECO:0000256" key="2">
    <source>
        <dbReference type="ARBA" id="ARBA00022737"/>
    </source>
</evidence>
<evidence type="ECO:0000313" key="6">
    <source>
        <dbReference type="EMBL" id="GGO82948.1"/>
    </source>
</evidence>
<dbReference type="SUPFAM" id="SSF82171">
    <property type="entry name" value="DPP6 N-terminal domain-like"/>
    <property type="match status" value="1"/>
</dbReference>
<feature type="repeat" description="WD" evidence="3">
    <location>
        <begin position="843"/>
        <end position="878"/>
    </location>
</feature>
<feature type="repeat" description="WD" evidence="3">
    <location>
        <begin position="935"/>
        <end position="979"/>
    </location>
</feature>
<dbReference type="PROSITE" id="PS50294">
    <property type="entry name" value="WD_REPEATS_REGION"/>
    <property type="match status" value="2"/>
</dbReference>
<feature type="compositionally biased region" description="Low complexity" evidence="4">
    <location>
        <begin position="395"/>
        <end position="413"/>
    </location>
</feature>
<gene>
    <name evidence="6" type="ORF">GCM10012280_10800</name>
</gene>